<keyword evidence="7" id="KW-0255">Endonuclease</keyword>
<dbReference type="Proteomes" id="UP000660861">
    <property type="component" value="Unassembled WGS sequence"/>
</dbReference>
<gene>
    <name evidence="7" type="primary">sbcD</name>
    <name evidence="10" type="ORF">H8709_01010</name>
</gene>
<evidence type="ECO:0000256" key="4">
    <source>
        <dbReference type="ARBA" id="ARBA00022722"/>
    </source>
</evidence>
<dbReference type="CDD" id="cd00840">
    <property type="entry name" value="MPP_Mre11_N"/>
    <property type="match status" value="1"/>
</dbReference>
<keyword evidence="11" id="KW-1185">Reference proteome</keyword>
<dbReference type="Pfam" id="PF00149">
    <property type="entry name" value="Metallophos"/>
    <property type="match status" value="1"/>
</dbReference>
<dbReference type="InterPro" id="IPR026843">
    <property type="entry name" value="SbcD_C"/>
</dbReference>
<keyword evidence="6 7" id="KW-0269">Exonuclease</keyword>
<comment type="function">
    <text evidence="7">SbcCD cleaves DNA hairpin structures. These structures can inhibit DNA replication and are intermediates in certain DNA recombination reactions. The complex acts as a 3'-&gt;5' double strand exonuclease that can open hairpins. It also has a 5' single-strand endonuclease activity.</text>
</comment>
<dbReference type="SUPFAM" id="SSF56300">
    <property type="entry name" value="Metallo-dependent phosphatases"/>
    <property type="match status" value="1"/>
</dbReference>
<dbReference type="NCBIfam" id="TIGR00619">
    <property type="entry name" value="sbcd"/>
    <property type="match status" value="1"/>
</dbReference>
<keyword evidence="5 7" id="KW-0378">Hydrolase</keyword>
<dbReference type="GO" id="GO:0006310">
    <property type="term" value="P:DNA recombination"/>
    <property type="evidence" value="ECO:0007669"/>
    <property type="project" value="UniProtKB-KW"/>
</dbReference>
<dbReference type="EMBL" id="JACRTC010000001">
    <property type="protein sequence ID" value="MBC8569409.1"/>
    <property type="molecule type" value="Genomic_DNA"/>
</dbReference>
<keyword evidence="7" id="KW-0235">DNA replication</keyword>
<proteinExistence type="inferred from homology"/>
<feature type="domain" description="Calcineurin-like phosphoesterase" evidence="8">
    <location>
        <begin position="1"/>
        <end position="230"/>
    </location>
</feature>
<evidence type="ECO:0000313" key="10">
    <source>
        <dbReference type="EMBL" id="MBC8569409.1"/>
    </source>
</evidence>
<dbReference type="AlphaFoldDB" id="A0A926EBX6"/>
<dbReference type="PANTHER" id="PTHR30337:SF0">
    <property type="entry name" value="NUCLEASE SBCCD SUBUNIT D"/>
    <property type="match status" value="1"/>
</dbReference>
<dbReference type="GO" id="GO:0004519">
    <property type="term" value="F:endonuclease activity"/>
    <property type="evidence" value="ECO:0007669"/>
    <property type="project" value="UniProtKB-KW"/>
</dbReference>
<feature type="domain" description="Nuclease SbcCD subunit D C-terminal" evidence="9">
    <location>
        <begin position="278"/>
        <end position="368"/>
    </location>
</feature>
<dbReference type="InterPro" id="IPR004843">
    <property type="entry name" value="Calcineurin-like_PHP"/>
</dbReference>
<sequence>MRILHTSDLHIGKNLNDFNLLEDQSYILGRICDIAVREKVDAVVIAGDLYDRSIPPSEAVVLLDDFLSTLTMQLHLPVIAISGNHDGGKRLAFASRLYESQGLYMESIFSSKIRQITLPDAYGEVHFWLIPYADLPTMRGVLTGAAQMEPPDTLSGAYGKLFELNRDRVDFSARNVLVGHSFFARITNGSAEPDALIFSESEVSVGGTDIVDATVFDGFDYVALGHLHAPQKAGLDTVRYSGSPLKYSISEADRDKAVVIVDLGPKGQVSSHPVPLAPLRDLRILTGYLGELTDRDNLPIQNFDDYVFVNLLDEGFVLDAMNKLRVIYPNVLGIRMVAQDEEVLLHPVSTAHISKKSMEDLFTEFYEAARGESLGEEQAQIMEDVFTYVRRQEEGGAGA</sequence>
<dbReference type="PANTHER" id="PTHR30337">
    <property type="entry name" value="COMPONENT OF ATP-DEPENDENT DSDNA EXONUCLEASE"/>
    <property type="match status" value="1"/>
</dbReference>
<evidence type="ECO:0000313" key="11">
    <source>
        <dbReference type="Proteomes" id="UP000660861"/>
    </source>
</evidence>
<reference evidence="10" key="1">
    <citation type="submission" date="2020-08" db="EMBL/GenBank/DDBJ databases">
        <title>Genome public.</title>
        <authorList>
            <person name="Liu C."/>
            <person name="Sun Q."/>
        </authorList>
    </citation>
    <scope>NUCLEOTIDE SEQUENCE</scope>
    <source>
        <strain evidence="10">NSJ-54</strain>
    </source>
</reference>
<organism evidence="10 11">
    <name type="scientific">Zongyangia hominis</name>
    <dbReference type="NCBI Taxonomy" id="2763677"/>
    <lineage>
        <taxon>Bacteria</taxon>
        <taxon>Bacillati</taxon>
        <taxon>Bacillota</taxon>
        <taxon>Clostridia</taxon>
        <taxon>Eubacteriales</taxon>
        <taxon>Oscillospiraceae</taxon>
        <taxon>Zongyangia</taxon>
    </lineage>
</organism>
<dbReference type="Pfam" id="PF12320">
    <property type="entry name" value="SbcD_C"/>
    <property type="match status" value="1"/>
</dbReference>
<evidence type="ECO:0000256" key="7">
    <source>
        <dbReference type="RuleBase" id="RU363069"/>
    </source>
</evidence>
<keyword evidence="4 7" id="KW-0540">Nuclease</keyword>
<evidence type="ECO:0000256" key="6">
    <source>
        <dbReference type="ARBA" id="ARBA00022839"/>
    </source>
</evidence>
<dbReference type="InterPro" id="IPR004593">
    <property type="entry name" value="SbcD"/>
</dbReference>
<dbReference type="GO" id="GO:0008408">
    <property type="term" value="F:3'-5' exonuclease activity"/>
    <property type="evidence" value="ECO:0007669"/>
    <property type="project" value="InterPro"/>
</dbReference>
<evidence type="ECO:0000259" key="9">
    <source>
        <dbReference type="Pfam" id="PF12320"/>
    </source>
</evidence>
<evidence type="ECO:0000256" key="2">
    <source>
        <dbReference type="ARBA" id="ARBA00011322"/>
    </source>
</evidence>
<protein>
    <recommendedName>
        <fullName evidence="3 7">Nuclease SbcCD subunit D</fullName>
    </recommendedName>
</protein>
<accession>A0A926EBX6</accession>
<evidence type="ECO:0000256" key="5">
    <source>
        <dbReference type="ARBA" id="ARBA00022801"/>
    </source>
</evidence>
<dbReference type="InterPro" id="IPR050535">
    <property type="entry name" value="DNA_Repair-Maintenance_Comp"/>
</dbReference>
<dbReference type="GO" id="GO:0006260">
    <property type="term" value="P:DNA replication"/>
    <property type="evidence" value="ECO:0007669"/>
    <property type="project" value="UniProtKB-KW"/>
</dbReference>
<evidence type="ECO:0000256" key="1">
    <source>
        <dbReference type="ARBA" id="ARBA00010555"/>
    </source>
</evidence>
<name>A0A926EBX6_9FIRM</name>
<keyword evidence="7" id="KW-0233">DNA recombination</keyword>
<dbReference type="Gene3D" id="3.60.21.10">
    <property type="match status" value="1"/>
</dbReference>
<comment type="subunit">
    <text evidence="2 7">Heterodimer of SbcC and SbcD.</text>
</comment>
<evidence type="ECO:0000259" key="8">
    <source>
        <dbReference type="Pfam" id="PF00149"/>
    </source>
</evidence>
<dbReference type="RefSeq" id="WP_262396511.1">
    <property type="nucleotide sequence ID" value="NZ_JACRTC010000001.1"/>
</dbReference>
<evidence type="ECO:0000256" key="3">
    <source>
        <dbReference type="ARBA" id="ARBA00013365"/>
    </source>
</evidence>
<dbReference type="InterPro" id="IPR029052">
    <property type="entry name" value="Metallo-depent_PP-like"/>
</dbReference>
<comment type="caution">
    <text evidence="10">The sequence shown here is derived from an EMBL/GenBank/DDBJ whole genome shotgun (WGS) entry which is preliminary data.</text>
</comment>
<comment type="similarity">
    <text evidence="1 7">Belongs to the SbcD family.</text>
</comment>
<dbReference type="InterPro" id="IPR041796">
    <property type="entry name" value="Mre11_N"/>
</dbReference>